<dbReference type="OrthoDB" id="6522787at2"/>
<dbReference type="AlphaFoldDB" id="A0A1B7JR58"/>
<keyword evidence="1" id="KW-0732">Signal</keyword>
<reference evidence="3 4" key="1">
    <citation type="submission" date="2016-04" db="EMBL/GenBank/DDBJ databases">
        <title>ATOL: Assembling a taxonomically balanced genome-scale reconstruction of the evolutionary history of the Enterobacteriaceae.</title>
        <authorList>
            <person name="Plunkett G.III."/>
            <person name="Neeno-Eckwall E.C."/>
            <person name="Glasner J.D."/>
            <person name="Perna N.T."/>
        </authorList>
    </citation>
    <scope>NUCLEOTIDE SEQUENCE [LARGE SCALE GENOMIC DNA]</scope>
    <source>
        <strain evidence="3 4">ATCC 35613</strain>
    </source>
</reference>
<dbReference type="InterPro" id="IPR000259">
    <property type="entry name" value="Adhesion_dom_fimbrial"/>
</dbReference>
<dbReference type="RefSeq" id="WP_068437343.1">
    <property type="nucleotide sequence ID" value="NZ_LXEW01000037.1"/>
</dbReference>
<dbReference type="Proteomes" id="UP000078224">
    <property type="component" value="Unassembled WGS sequence"/>
</dbReference>
<proteinExistence type="predicted"/>
<name>A0A1B7JR58_9GAMM</name>
<keyword evidence="4" id="KW-1185">Reference proteome</keyword>
<feature type="domain" description="Fimbrial-type adhesion" evidence="2">
    <location>
        <begin position="45"/>
        <end position="201"/>
    </location>
</feature>
<gene>
    <name evidence="3" type="ORF">M998_2549</name>
</gene>
<dbReference type="PANTHER" id="PTHR33420">
    <property type="entry name" value="FIMBRIAL SUBUNIT ELFA-RELATED"/>
    <property type="match status" value="1"/>
</dbReference>
<dbReference type="GO" id="GO:0009289">
    <property type="term" value="C:pilus"/>
    <property type="evidence" value="ECO:0007669"/>
    <property type="project" value="InterPro"/>
</dbReference>
<dbReference type="GO" id="GO:0043709">
    <property type="term" value="P:cell adhesion involved in single-species biofilm formation"/>
    <property type="evidence" value="ECO:0007669"/>
    <property type="project" value="TreeGrafter"/>
</dbReference>
<evidence type="ECO:0000313" key="4">
    <source>
        <dbReference type="Proteomes" id="UP000078224"/>
    </source>
</evidence>
<dbReference type="InterPro" id="IPR050263">
    <property type="entry name" value="Bact_Fimbrial_Adh_Pro"/>
</dbReference>
<feature type="chain" id="PRO_5008595422" evidence="1">
    <location>
        <begin position="25"/>
        <end position="201"/>
    </location>
</feature>
<feature type="signal peptide" evidence="1">
    <location>
        <begin position="1"/>
        <end position="24"/>
    </location>
</feature>
<dbReference type="PANTHER" id="PTHR33420:SF26">
    <property type="entry name" value="FIMBRIAL SUBUNIT"/>
    <property type="match status" value="1"/>
</dbReference>
<dbReference type="Gene3D" id="2.60.40.1090">
    <property type="entry name" value="Fimbrial-type adhesion domain"/>
    <property type="match status" value="1"/>
</dbReference>
<dbReference type="Pfam" id="PF00419">
    <property type="entry name" value="Fimbrial"/>
    <property type="match status" value="1"/>
</dbReference>
<dbReference type="PATRIC" id="fig|1354272.4.peg.2595"/>
<dbReference type="InterPro" id="IPR008966">
    <property type="entry name" value="Adhesion_dom_sf"/>
</dbReference>
<organism evidence="3 4">
    <name type="scientific">Providencia heimbachae ATCC 35613</name>
    <dbReference type="NCBI Taxonomy" id="1354272"/>
    <lineage>
        <taxon>Bacteria</taxon>
        <taxon>Pseudomonadati</taxon>
        <taxon>Pseudomonadota</taxon>
        <taxon>Gammaproteobacteria</taxon>
        <taxon>Enterobacterales</taxon>
        <taxon>Morganellaceae</taxon>
        <taxon>Providencia</taxon>
    </lineage>
</organism>
<evidence type="ECO:0000256" key="1">
    <source>
        <dbReference type="SAM" id="SignalP"/>
    </source>
</evidence>
<protein>
    <submittedName>
        <fullName evidence="3">PapA family protein</fullName>
    </submittedName>
</protein>
<evidence type="ECO:0000313" key="3">
    <source>
        <dbReference type="EMBL" id="OAT50387.1"/>
    </source>
</evidence>
<evidence type="ECO:0000259" key="2">
    <source>
        <dbReference type="Pfam" id="PF00419"/>
    </source>
</evidence>
<dbReference type="InterPro" id="IPR036937">
    <property type="entry name" value="Adhesion_dom_fimbrial_sf"/>
</dbReference>
<comment type="caution">
    <text evidence="3">The sequence shown here is derived from an EMBL/GenBank/DDBJ whole genome shotgun (WGS) entry which is preliminary data.</text>
</comment>
<accession>A0A1B7JR58</accession>
<dbReference type="SUPFAM" id="SSF49401">
    <property type="entry name" value="Bacterial adhesins"/>
    <property type="match status" value="1"/>
</dbReference>
<dbReference type="EMBL" id="LXEW01000037">
    <property type="protein sequence ID" value="OAT50387.1"/>
    <property type="molecule type" value="Genomic_DNA"/>
</dbReference>
<sequence length="201" mass="21175">MKLNKLALTLALGLGVGISGVALAEDPVVPVEPAKTVESSQGEIRFTGFINDVPCSIDANNLKQLVEFGEIALHELTSNQYRSDSKDFDIVLKNCSTETYKNAKITFTGPTISGFDGFTGDLLGLGGKVKNAGIVITNGADKIVEFGKAFPGTGEGYALNNGDGKETTLHFAAYVKGNEAADAKATTGSFNTVANFKIIYQ</sequence>